<protein>
    <submittedName>
        <fullName evidence="2">Uncharacterized protein</fullName>
    </submittedName>
</protein>
<feature type="transmembrane region" description="Helical" evidence="1">
    <location>
        <begin position="12"/>
        <end position="31"/>
    </location>
</feature>
<dbReference type="AlphaFoldDB" id="A0A414Z478"/>
<sequence>MEKIISSIPVYNLLTNLIPGTVLAALLKFCVEGCDIFSLTNNIWILAVILYFLGIINSRISSLVFEPLIKMLKIVKFVPHKDFTDAELKDTSGKLTQLSRMNNEYRSYISVFSIVLIIKLIFLFSNIKNFITDNICWIILCLGVLLFLCAYRKQVSYITSRISRLNNQ</sequence>
<feature type="transmembrane region" description="Helical" evidence="1">
    <location>
        <begin position="43"/>
        <end position="65"/>
    </location>
</feature>
<keyword evidence="1" id="KW-0472">Membrane</keyword>
<evidence type="ECO:0000256" key="1">
    <source>
        <dbReference type="SAM" id="Phobius"/>
    </source>
</evidence>
<dbReference type="Proteomes" id="UP000283512">
    <property type="component" value="Unassembled WGS sequence"/>
</dbReference>
<comment type="caution">
    <text evidence="2">The sequence shown here is derived from an EMBL/GenBank/DDBJ whole genome shotgun (WGS) entry which is preliminary data.</text>
</comment>
<evidence type="ECO:0000313" key="3">
    <source>
        <dbReference type="Proteomes" id="UP000283512"/>
    </source>
</evidence>
<keyword evidence="1" id="KW-0812">Transmembrane</keyword>
<feature type="transmembrane region" description="Helical" evidence="1">
    <location>
        <begin position="105"/>
        <end position="124"/>
    </location>
</feature>
<proteinExistence type="predicted"/>
<name>A0A414Z478_9BACE</name>
<evidence type="ECO:0000313" key="2">
    <source>
        <dbReference type="EMBL" id="RHH95283.1"/>
    </source>
</evidence>
<accession>A0A414Z478</accession>
<reference evidence="2 3" key="1">
    <citation type="submission" date="2018-08" db="EMBL/GenBank/DDBJ databases">
        <title>A genome reference for cultivated species of the human gut microbiota.</title>
        <authorList>
            <person name="Zou Y."/>
            <person name="Xue W."/>
            <person name="Luo G."/>
        </authorList>
    </citation>
    <scope>NUCLEOTIDE SEQUENCE [LARGE SCALE GENOMIC DNA]</scope>
    <source>
        <strain evidence="2 3">AM16-49B</strain>
    </source>
</reference>
<dbReference type="EMBL" id="QRKD01000001">
    <property type="protein sequence ID" value="RHH95283.1"/>
    <property type="molecule type" value="Genomic_DNA"/>
</dbReference>
<organism evidence="2 3">
    <name type="scientific">Bacteroides caccae</name>
    <dbReference type="NCBI Taxonomy" id="47678"/>
    <lineage>
        <taxon>Bacteria</taxon>
        <taxon>Pseudomonadati</taxon>
        <taxon>Bacteroidota</taxon>
        <taxon>Bacteroidia</taxon>
        <taxon>Bacteroidales</taxon>
        <taxon>Bacteroidaceae</taxon>
        <taxon>Bacteroides</taxon>
    </lineage>
</organism>
<keyword evidence="1" id="KW-1133">Transmembrane helix</keyword>
<gene>
    <name evidence="2" type="ORF">DW190_03440</name>
</gene>
<feature type="transmembrane region" description="Helical" evidence="1">
    <location>
        <begin position="130"/>
        <end position="151"/>
    </location>
</feature>